<evidence type="ECO:0000313" key="2">
    <source>
        <dbReference type="EMBL" id="EDM24939.1"/>
    </source>
</evidence>
<name>A6DTR8_9BACT</name>
<dbReference type="EMBL" id="ABCK01000041">
    <property type="protein sequence ID" value="EDM24939.1"/>
    <property type="molecule type" value="Genomic_DNA"/>
</dbReference>
<evidence type="ECO:0000313" key="3">
    <source>
        <dbReference type="Proteomes" id="UP000004947"/>
    </source>
</evidence>
<proteinExistence type="predicted"/>
<dbReference type="Proteomes" id="UP000004947">
    <property type="component" value="Unassembled WGS sequence"/>
</dbReference>
<gene>
    <name evidence="2" type="ORF">LNTAR_02939</name>
</gene>
<feature type="region of interest" description="Disordered" evidence="1">
    <location>
        <begin position="1"/>
        <end position="20"/>
    </location>
</feature>
<sequence>KAVSEIAKESAVTTKDFYRL</sequence>
<protein>
    <submittedName>
        <fullName evidence="2">Uncharacterized protein</fullName>
    </submittedName>
</protein>
<keyword evidence="3" id="KW-1185">Reference proteome</keyword>
<organism evidence="2 3">
    <name type="scientific">Lentisphaera araneosa HTCC2155</name>
    <dbReference type="NCBI Taxonomy" id="313628"/>
    <lineage>
        <taxon>Bacteria</taxon>
        <taxon>Pseudomonadati</taxon>
        <taxon>Lentisphaerota</taxon>
        <taxon>Lentisphaeria</taxon>
        <taxon>Lentisphaerales</taxon>
        <taxon>Lentisphaeraceae</taxon>
        <taxon>Lentisphaera</taxon>
    </lineage>
</organism>
<dbReference type="AlphaFoldDB" id="A6DTR8"/>
<accession>A6DTR8</accession>
<evidence type="ECO:0000256" key="1">
    <source>
        <dbReference type="SAM" id="MobiDB-lite"/>
    </source>
</evidence>
<reference evidence="2 3" key="1">
    <citation type="journal article" date="2010" name="J. Bacteriol.">
        <title>Genome sequence of Lentisphaera araneosa HTCC2155T, the type species of the order Lentisphaerales in the phylum Lentisphaerae.</title>
        <authorList>
            <person name="Thrash J.C."/>
            <person name="Cho J.C."/>
            <person name="Vergin K.L."/>
            <person name="Morris R.M."/>
            <person name="Giovannoni S.J."/>
        </authorList>
    </citation>
    <scope>NUCLEOTIDE SEQUENCE [LARGE SCALE GENOMIC DNA]</scope>
    <source>
        <strain evidence="2 3">HTCC2155</strain>
    </source>
</reference>
<feature type="non-terminal residue" evidence="2">
    <location>
        <position position="1"/>
    </location>
</feature>
<comment type="caution">
    <text evidence="2">The sequence shown here is derived from an EMBL/GenBank/DDBJ whole genome shotgun (WGS) entry which is preliminary data.</text>
</comment>